<protein>
    <submittedName>
        <fullName evidence="4">Polyphosphate kinase 2 (PPK2)</fullName>
    </submittedName>
</protein>
<dbReference type="PANTHER" id="PTHR34383">
    <property type="entry name" value="POLYPHOSPHATE:AMP PHOSPHOTRANSFERASE-RELATED"/>
    <property type="match status" value="1"/>
</dbReference>
<dbReference type="GO" id="GO:0006797">
    <property type="term" value="P:polyphosphate metabolic process"/>
    <property type="evidence" value="ECO:0007669"/>
    <property type="project" value="InterPro"/>
</dbReference>
<dbReference type="STRING" id="1499687.BN1080_02671"/>
<keyword evidence="5" id="KW-1185">Reference proteome</keyword>
<dbReference type="SUPFAM" id="SSF52540">
    <property type="entry name" value="P-loop containing nucleoside triphosphate hydrolases"/>
    <property type="match status" value="1"/>
</dbReference>
<dbReference type="InterPro" id="IPR016898">
    <property type="entry name" value="Polyphosphate_phosphotransfera"/>
</dbReference>
<evidence type="ECO:0000259" key="3">
    <source>
        <dbReference type="Pfam" id="PF03976"/>
    </source>
</evidence>
<dbReference type="Proteomes" id="UP000043699">
    <property type="component" value="Unassembled WGS sequence"/>
</dbReference>
<accession>A0A098EPF0</accession>
<dbReference type="Pfam" id="PF03976">
    <property type="entry name" value="PPK2"/>
    <property type="match status" value="1"/>
</dbReference>
<gene>
    <name evidence="4" type="ORF">BN1080_02671</name>
</gene>
<dbReference type="InterPro" id="IPR022300">
    <property type="entry name" value="PPK2-rel_1"/>
</dbReference>
<dbReference type="AlphaFoldDB" id="A0A098EPF0"/>
<feature type="domain" description="Polyphosphate kinase-2-related" evidence="3">
    <location>
        <begin position="34"/>
        <end position="262"/>
    </location>
</feature>
<evidence type="ECO:0000313" key="5">
    <source>
        <dbReference type="Proteomes" id="UP000043699"/>
    </source>
</evidence>
<reference evidence="4 5" key="1">
    <citation type="submission" date="2014-09" db="EMBL/GenBank/DDBJ databases">
        <authorList>
            <person name="Urmite Genomes Urmite Genomes"/>
        </authorList>
    </citation>
    <scope>NUCLEOTIDE SEQUENCE [LARGE SCALE GENOMIC DNA]</scope>
    <source>
        <strain evidence="4 5">ES2</strain>
    </source>
</reference>
<dbReference type="PANTHER" id="PTHR34383:SF3">
    <property type="entry name" value="POLYPHOSPHATE:AMP PHOSPHOTRANSFERASE"/>
    <property type="match status" value="1"/>
</dbReference>
<dbReference type="OrthoDB" id="9775224at2"/>
<dbReference type="NCBIfam" id="TIGR03709">
    <property type="entry name" value="PPK2_rel_1"/>
    <property type="match status" value="1"/>
</dbReference>
<dbReference type="GO" id="GO:0008976">
    <property type="term" value="F:polyphosphate kinase activity"/>
    <property type="evidence" value="ECO:0007669"/>
    <property type="project" value="InterPro"/>
</dbReference>
<dbReference type="EMBL" id="CCXS01000001">
    <property type="protein sequence ID" value="CEG23667.1"/>
    <property type="molecule type" value="Genomic_DNA"/>
</dbReference>
<evidence type="ECO:0000256" key="1">
    <source>
        <dbReference type="ARBA" id="ARBA00022679"/>
    </source>
</evidence>
<dbReference type="InterPro" id="IPR027417">
    <property type="entry name" value="P-loop_NTPase"/>
</dbReference>
<keyword evidence="1" id="KW-0808">Transferase</keyword>
<evidence type="ECO:0000313" key="4">
    <source>
        <dbReference type="EMBL" id="CEG23667.1"/>
    </source>
</evidence>
<dbReference type="PIRSF" id="PIRSF028756">
    <property type="entry name" value="PPK2_prd"/>
    <property type="match status" value="1"/>
</dbReference>
<name>A0A098EPF0_9BACL</name>
<dbReference type="Gene3D" id="3.40.50.300">
    <property type="entry name" value="P-loop containing nucleotide triphosphate hydrolases"/>
    <property type="match status" value="1"/>
</dbReference>
<organism evidence="4 5">
    <name type="scientific">Planococcus massiliensis</name>
    <dbReference type="NCBI Taxonomy" id="1499687"/>
    <lineage>
        <taxon>Bacteria</taxon>
        <taxon>Bacillati</taxon>
        <taxon>Bacillota</taxon>
        <taxon>Bacilli</taxon>
        <taxon>Bacillales</taxon>
        <taxon>Caryophanaceae</taxon>
        <taxon>Planococcus</taxon>
    </lineage>
</organism>
<proteinExistence type="predicted"/>
<keyword evidence="2 4" id="KW-0418">Kinase</keyword>
<sequence>MDTSKYLVKKEEQVKLENYSTTEKDRTYNNAAINEKMAERIERLKELHTKLLAEEEKGIVVVLQAMDAAGKDEAITYLFSNLTAQGLKTTSFKKPSEAELKMDYLRRFQKGLPERGQIGIFNRSYYEEVIAPRVHDLLKETPLPDELIDEQIWDVRYRQITEFERYLTENGFPVVKFYFNVSKDEQKNRLLKRMKDPEKNWEFSFNDVKERQHWDGYQEIFEDLITKTSTEFAPWYILPADNEEFSRYIITEVMIELLEEIDPQFPEISGEEKEELEKAVEMLENESY</sequence>
<evidence type="ECO:0000256" key="2">
    <source>
        <dbReference type="ARBA" id="ARBA00022777"/>
    </source>
</evidence>
<dbReference type="InterPro" id="IPR022488">
    <property type="entry name" value="PPK2-related"/>
</dbReference>
<dbReference type="RefSeq" id="WP_052652540.1">
    <property type="nucleotide sequence ID" value="NZ_CCXS01000001.1"/>
</dbReference>